<gene>
    <name evidence="1" type="ORF">MONAX_5E000552</name>
</gene>
<keyword evidence="2" id="KW-1185">Reference proteome</keyword>
<dbReference type="Proteomes" id="UP000335636">
    <property type="component" value="Unassembled WGS sequence"/>
</dbReference>
<comment type="caution">
    <text evidence="1">The sequence shown here is derived from an EMBL/GenBank/DDBJ whole genome shotgun (WGS) entry which is preliminary data.</text>
</comment>
<dbReference type="Gene3D" id="1.20.920.20">
    <property type="match status" value="1"/>
</dbReference>
<dbReference type="GO" id="GO:0045505">
    <property type="term" value="F:dynein intermediate chain binding"/>
    <property type="evidence" value="ECO:0007669"/>
    <property type="project" value="InterPro"/>
</dbReference>
<evidence type="ECO:0000313" key="2">
    <source>
        <dbReference type="Proteomes" id="UP000335636"/>
    </source>
</evidence>
<dbReference type="EMBL" id="CABDUW010000113">
    <property type="protein sequence ID" value="VTJ58957.1"/>
    <property type="molecule type" value="Genomic_DNA"/>
</dbReference>
<sequence>CRFHIGQSKILEATTLVTEMQEELLILGPKIEQKTKEIEVLMEKLEKDSQVVEKVQILVKQDEEIMAEEVRIVEDYAQ</sequence>
<dbReference type="GO" id="GO:0051959">
    <property type="term" value="F:dynein light intermediate chain binding"/>
    <property type="evidence" value="ECO:0007669"/>
    <property type="project" value="InterPro"/>
</dbReference>
<feature type="non-terminal residue" evidence="1">
    <location>
        <position position="1"/>
    </location>
</feature>
<dbReference type="PANTHER" id="PTHR22878">
    <property type="entry name" value="DYNEIN HEAVY CHAIN 6, AXONEMAL-LIKE-RELATED"/>
    <property type="match status" value="1"/>
</dbReference>
<dbReference type="GO" id="GO:0030286">
    <property type="term" value="C:dynein complex"/>
    <property type="evidence" value="ECO:0007669"/>
    <property type="project" value="InterPro"/>
</dbReference>
<accession>A0A5E4ANH9</accession>
<name>A0A5E4ANH9_MARMO</name>
<dbReference type="AlphaFoldDB" id="A0A5E4ANH9"/>
<dbReference type="InterPro" id="IPR026983">
    <property type="entry name" value="DHC"/>
</dbReference>
<dbReference type="PANTHER" id="PTHR22878:SF64">
    <property type="entry name" value="DYNEIN AXONEMAL HEAVY CHAIN 14"/>
    <property type="match status" value="1"/>
</dbReference>
<organism evidence="1 2">
    <name type="scientific">Marmota monax</name>
    <name type="common">Woodchuck</name>
    <dbReference type="NCBI Taxonomy" id="9995"/>
    <lineage>
        <taxon>Eukaryota</taxon>
        <taxon>Metazoa</taxon>
        <taxon>Chordata</taxon>
        <taxon>Craniata</taxon>
        <taxon>Vertebrata</taxon>
        <taxon>Euteleostomi</taxon>
        <taxon>Mammalia</taxon>
        <taxon>Eutheria</taxon>
        <taxon>Euarchontoglires</taxon>
        <taxon>Glires</taxon>
        <taxon>Rodentia</taxon>
        <taxon>Sciuromorpha</taxon>
        <taxon>Sciuridae</taxon>
        <taxon>Xerinae</taxon>
        <taxon>Marmotini</taxon>
        <taxon>Marmota</taxon>
    </lineage>
</organism>
<protein>
    <submittedName>
        <fullName evidence="1">Uncharacterized protein</fullName>
    </submittedName>
</protein>
<reference evidence="1" key="1">
    <citation type="submission" date="2019-04" db="EMBL/GenBank/DDBJ databases">
        <authorList>
            <person name="Alioto T."/>
            <person name="Alioto T."/>
        </authorList>
    </citation>
    <scope>NUCLEOTIDE SEQUENCE [LARGE SCALE GENOMIC DNA]</scope>
</reference>
<dbReference type="GO" id="GO:0007018">
    <property type="term" value="P:microtubule-based movement"/>
    <property type="evidence" value="ECO:0007669"/>
    <property type="project" value="InterPro"/>
</dbReference>
<feature type="non-terminal residue" evidence="1">
    <location>
        <position position="78"/>
    </location>
</feature>
<proteinExistence type="predicted"/>
<evidence type="ECO:0000313" key="1">
    <source>
        <dbReference type="EMBL" id="VTJ58957.1"/>
    </source>
</evidence>